<name>A0AB35Y4J5_9FIRM</name>
<accession>A0AB35Y4J5</accession>
<organism evidence="1 2">
    <name type="scientific">Faecalibacterium wellingii</name>
    <dbReference type="NCBI Taxonomy" id="2929491"/>
    <lineage>
        <taxon>Bacteria</taxon>
        <taxon>Bacillati</taxon>
        <taxon>Bacillota</taxon>
        <taxon>Clostridia</taxon>
        <taxon>Eubacteriales</taxon>
        <taxon>Oscillospiraceae</taxon>
        <taxon>Faecalibacterium</taxon>
    </lineage>
</organism>
<dbReference type="EMBL" id="JBBFGL010000001">
    <property type="protein sequence ID" value="MEJ5194768.1"/>
    <property type="molecule type" value="Genomic_DNA"/>
</dbReference>
<protein>
    <recommendedName>
        <fullName evidence="3">Cyclic lactone autoinducer peptide</fullName>
    </recommendedName>
</protein>
<sequence>MEGAFFFCHFAQPENGIFGIFILFVKSECRFFIQALHRADMPIKTVCKALPPFCAYMVAARTAVRYNKAVPKENTEKQENIGRNCIPAFIGGKGL</sequence>
<comment type="caution">
    <text evidence="1">The sequence shown here is derived from an EMBL/GenBank/DDBJ whole genome shotgun (WGS) entry which is preliminary data.</text>
</comment>
<reference evidence="1" key="1">
    <citation type="submission" date="2024-03" db="EMBL/GenBank/DDBJ databases">
        <authorList>
            <person name="Plomp N."/>
            <person name="Harmsen H.J."/>
        </authorList>
    </citation>
    <scope>NUCLEOTIDE SEQUENCE</scope>
    <source>
        <strain evidence="1">HTF-128</strain>
    </source>
</reference>
<proteinExistence type="predicted"/>
<dbReference type="RefSeq" id="WP_339394552.1">
    <property type="nucleotide sequence ID" value="NZ_JBBFGL010000001.1"/>
</dbReference>
<evidence type="ECO:0008006" key="3">
    <source>
        <dbReference type="Google" id="ProtNLM"/>
    </source>
</evidence>
<gene>
    <name evidence="1" type="ORF">WF834_01025</name>
</gene>
<dbReference type="Proteomes" id="UP001373196">
    <property type="component" value="Unassembled WGS sequence"/>
</dbReference>
<dbReference type="AlphaFoldDB" id="A0AB35Y4J5"/>
<evidence type="ECO:0000313" key="2">
    <source>
        <dbReference type="Proteomes" id="UP001373196"/>
    </source>
</evidence>
<evidence type="ECO:0000313" key="1">
    <source>
        <dbReference type="EMBL" id="MEJ5194768.1"/>
    </source>
</evidence>